<dbReference type="SUPFAM" id="SSF46689">
    <property type="entry name" value="Homeodomain-like"/>
    <property type="match status" value="1"/>
</dbReference>
<dbReference type="Pfam" id="PF00249">
    <property type="entry name" value="Myb_DNA-binding"/>
    <property type="match status" value="1"/>
</dbReference>
<dbReference type="PROSITE" id="PS50090">
    <property type="entry name" value="MYB_LIKE"/>
    <property type="match status" value="1"/>
</dbReference>
<evidence type="ECO:0000313" key="6">
    <source>
        <dbReference type="Proteomes" id="UP000827721"/>
    </source>
</evidence>
<protein>
    <recommendedName>
        <fullName evidence="4">Myb-like domain-containing protein</fullName>
    </recommendedName>
</protein>
<dbReference type="PANTHER" id="PTHR47999:SF86">
    <property type="entry name" value="MYB-RELATED PROTEIN MYB4-LIKE"/>
    <property type="match status" value="1"/>
</dbReference>
<feature type="domain" description="Myb-like" evidence="4">
    <location>
        <begin position="9"/>
        <end position="54"/>
    </location>
</feature>
<keyword evidence="2" id="KW-0238">DNA-binding</keyword>
<name>A0ABQ8ICQ9_9ROSI</name>
<sequence length="155" mass="17132">MGRSPCCSKEGLNRGAWTATEDKILTDYINAHGDGKWRRLPKAAVESESSTGGRGSSSFSFLAKEENSPDYMMSFDVGEISHSGILDLEDMIKGDKNPDESSTQFLPPFCGQSYNLLNEELMLENWNGDGGIEANMDSNFEFSASFLESGEDWMM</sequence>
<accession>A0ABQ8ICQ9</accession>
<dbReference type="Gene3D" id="1.10.10.60">
    <property type="entry name" value="Homeodomain-like"/>
    <property type="match status" value="1"/>
</dbReference>
<comment type="subcellular location">
    <subcellularLocation>
        <location evidence="1">Nucleus</location>
    </subcellularLocation>
</comment>
<dbReference type="CDD" id="cd00167">
    <property type="entry name" value="SANT"/>
    <property type="match status" value="1"/>
</dbReference>
<dbReference type="PANTHER" id="PTHR47999">
    <property type="entry name" value="TRANSCRIPTION FACTOR MYB8-RELATED-RELATED"/>
    <property type="match status" value="1"/>
</dbReference>
<evidence type="ECO:0000256" key="1">
    <source>
        <dbReference type="ARBA" id="ARBA00004123"/>
    </source>
</evidence>
<gene>
    <name evidence="5" type="ORF">JRO89_XS03G0296900</name>
</gene>
<proteinExistence type="predicted"/>
<keyword evidence="6" id="KW-1185">Reference proteome</keyword>
<comment type="caution">
    <text evidence="5">The sequence shown here is derived from an EMBL/GenBank/DDBJ whole genome shotgun (WGS) entry which is preliminary data.</text>
</comment>
<evidence type="ECO:0000256" key="3">
    <source>
        <dbReference type="ARBA" id="ARBA00023242"/>
    </source>
</evidence>
<reference evidence="5 6" key="1">
    <citation type="submission" date="2021-02" db="EMBL/GenBank/DDBJ databases">
        <title>Plant Genome Project.</title>
        <authorList>
            <person name="Zhang R.-G."/>
        </authorList>
    </citation>
    <scope>NUCLEOTIDE SEQUENCE [LARGE SCALE GENOMIC DNA]</scope>
    <source>
        <tissue evidence="5">Leaves</tissue>
    </source>
</reference>
<keyword evidence="3" id="KW-0539">Nucleus</keyword>
<dbReference type="InterPro" id="IPR001005">
    <property type="entry name" value="SANT/Myb"/>
</dbReference>
<evidence type="ECO:0000256" key="2">
    <source>
        <dbReference type="ARBA" id="ARBA00023125"/>
    </source>
</evidence>
<evidence type="ECO:0000313" key="5">
    <source>
        <dbReference type="EMBL" id="KAH7574444.1"/>
    </source>
</evidence>
<evidence type="ECO:0000259" key="4">
    <source>
        <dbReference type="PROSITE" id="PS50090"/>
    </source>
</evidence>
<organism evidence="5 6">
    <name type="scientific">Xanthoceras sorbifolium</name>
    <dbReference type="NCBI Taxonomy" id="99658"/>
    <lineage>
        <taxon>Eukaryota</taxon>
        <taxon>Viridiplantae</taxon>
        <taxon>Streptophyta</taxon>
        <taxon>Embryophyta</taxon>
        <taxon>Tracheophyta</taxon>
        <taxon>Spermatophyta</taxon>
        <taxon>Magnoliopsida</taxon>
        <taxon>eudicotyledons</taxon>
        <taxon>Gunneridae</taxon>
        <taxon>Pentapetalae</taxon>
        <taxon>rosids</taxon>
        <taxon>malvids</taxon>
        <taxon>Sapindales</taxon>
        <taxon>Sapindaceae</taxon>
        <taxon>Xanthoceroideae</taxon>
        <taxon>Xanthoceras</taxon>
    </lineage>
</organism>
<dbReference type="InterPro" id="IPR015495">
    <property type="entry name" value="Myb_TF_plants"/>
</dbReference>
<dbReference type="InterPro" id="IPR009057">
    <property type="entry name" value="Homeodomain-like_sf"/>
</dbReference>
<dbReference type="EMBL" id="JAFEMO010000003">
    <property type="protein sequence ID" value="KAH7574444.1"/>
    <property type="molecule type" value="Genomic_DNA"/>
</dbReference>
<dbReference type="Proteomes" id="UP000827721">
    <property type="component" value="Unassembled WGS sequence"/>
</dbReference>